<proteinExistence type="predicted"/>
<dbReference type="InterPro" id="IPR016181">
    <property type="entry name" value="Acyl_CoA_acyltransferase"/>
</dbReference>
<protein>
    <submittedName>
        <fullName evidence="1">GNAT family N-acetyltransferase</fullName>
    </submittedName>
</protein>
<reference evidence="1 2" key="1">
    <citation type="submission" date="2021-10" db="EMBL/GenBank/DDBJ databases">
        <title>Lutispora strain m25 sp. nov., a thermophilic, non-spore-forming bacterium isolated from a lab-scale methanogenic bioreactor digesting anaerobic sludge.</title>
        <authorList>
            <person name="El Houari A."/>
            <person name="Mcdonald J."/>
        </authorList>
    </citation>
    <scope>NUCLEOTIDE SEQUENCE [LARGE SCALE GENOMIC DNA]</scope>
    <source>
        <strain evidence="2">m25</strain>
    </source>
</reference>
<evidence type="ECO:0000313" key="1">
    <source>
        <dbReference type="EMBL" id="MCQ1530360.1"/>
    </source>
</evidence>
<keyword evidence="2" id="KW-1185">Reference proteome</keyword>
<dbReference type="RefSeq" id="WP_255227883.1">
    <property type="nucleotide sequence ID" value="NZ_JAJEKE010000011.1"/>
</dbReference>
<accession>A0ABT1NGG8</accession>
<gene>
    <name evidence="1" type="ORF">LJD61_12475</name>
</gene>
<evidence type="ECO:0000313" key="2">
    <source>
        <dbReference type="Proteomes" id="UP001651880"/>
    </source>
</evidence>
<comment type="caution">
    <text evidence="1">The sequence shown here is derived from an EMBL/GenBank/DDBJ whole genome shotgun (WGS) entry which is preliminary data.</text>
</comment>
<organism evidence="1 2">
    <name type="scientific">Lutispora saccharofermentans</name>
    <dbReference type="NCBI Taxonomy" id="3024236"/>
    <lineage>
        <taxon>Bacteria</taxon>
        <taxon>Bacillati</taxon>
        <taxon>Bacillota</taxon>
        <taxon>Clostridia</taxon>
        <taxon>Lutisporales</taxon>
        <taxon>Lutisporaceae</taxon>
        <taxon>Lutispora</taxon>
    </lineage>
</organism>
<dbReference type="Proteomes" id="UP001651880">
    <property type="component" value="Unassembled WGS sequence"/>
</dbReference>
<dbReference type="EMBL" id="JAJEKE010000011">
    <property type="protein sequence ID" value="MCQ1530360.1"/>
    <property type="molecule type" value="Genomic_DNA"/>
</dbReference>
<dbReference type="Gene3D" id="3.40.630.30">
    <property type="match status" value="1"/>
</dbReference>
<sequence>MAVYSNLSDIKSKLPFEHELSVLLELLEKVNPCSQIYSFNGDSFILSYSLKLNLLNFKHAFPLRADVRIIGLPISLCCKGYWGEVSSVERAIEEMKGLKVVLNADPGFKRLVAGRTLSTFVFNNRFSSFEDYLKALRSSYRRRIMKALKKGEGLIVKSLDRKRFSREHYDLYLSIMDRTQNPLEILPMQFFTDYEADFFEFIDSGSGQLLGFIQLKELGGELCFLFGGFRKEYNEPYDLYYNMLLKILKAGIERGYKTINFGQTAEESKLKIGCREVYKYLYLHHSNPIINKLLQRLVPMFSYKPYKIRHHVFNMDLKEVSFKPEIESVKGGLL</sequence>
<dbReference type="SUPFAM" id="SSF55729">
    <property type="entry name" value="Acyl-CoA N-acyltransferases (Nat)"/>
    <property type="match status" value="1"/>
</dbReference>
<name>A0ABT1NGG8_9FIRM</name>